<gene>
    <name evidence="2" type="ORF">BC938DRAFT_475791</name>
</gene>
<feature type="compositionally biased region" description="Polar residues" evidence="1">
    <location>
        <begin position="13"/>
        <end position="25"/>
    </location>
</feature>
<dbReference type="Proteomes" id="UP000274822">
    <property type="component" value="Unassembled WGS sequence"/>
</dbReference>
<name>A0A433QR89_9FUNG</name>
<feature type="region of interest" description="Disordered" evidence="1">
    <location>
        <begin position="1"/>
        <end position="71"/>
    </location>
</feature>
<dbReference type="AlphaFoldDB" id="A0A433QR89"/>
<reference evidence="2 3" key="1">
    <citation type="journal article" date="2018" name="New Phytol.">
        <title>Phylogenomics of Endogonaceae and evolution of mycorrhizas within Mucoromycota.</title>
        <authorList>
            <person name="Chang Y."/>
            <person name="Desiro A."/>
            <person name="Na H."/>
            <person name="Sandor L."/>
            <person name="Lipzen A."/>
            <person name="Clum A."/>
            <person name="Barry K."/>
            <person name="Grigoriev I.V."/>
            <person name="Martin F.M."/>
            <person name="Stajich J.E."/>
            <person name="Smith M.E."/>
            <person name="Bonito G."/>
            <person name="Spatafora J.W."/>
        </authorList>
    </citation>
    <scope>NUCLEOTIDE SEQUENCE [LARGE SCALE GENOMIC DNA]</scope>
    <source>
        <strain evidence="2 3">AD002</strain>
    </source>
</reference>
<organism evidence="2 3">
    <name type="scientific">Jimgerdemannia flammicorona</name>
    <dbReference type="NCBI Taxonomy" id="994334"/>
    <lineage>
        <taxon>Eukaryota</taxon>
        <taxon>Fungi</taxon>
        <taxon>Fungi incertae sedis</taxon>
        <taxon>Mucoromycota</taxon>
        <taxon>Mucoromycotina</taxon>
        <taxon>Endogonomycetes</taxon>
        <taxon>Endogonales</taxon>
        <taxon>Endogonaceae</taxon>
        <taxon>Jimgerdemannia</taxon>
    </lineage>
</organism>
<evidence type="ECO:0000256" key="1">
    <source>
        <dbReference type="SAM" id="MobiDB-lite"/>
    </source>
</evidence>
<accession>A0A433QR89</accession>
<evidence type="ECO:0000313" key="2">
    <source>
        <dbReference type="EMBL" id="RUS32296.1"/>
    </source>
</evidence>
<comment type="caution">
    <text evidence="2">The sequence shown here is derived from an EMBL/GenBank/DDBJ whole genome shotgun (WGS) entry which is preliminary data.</text>
</comment>
<dbReference type="EMBL" id="RBNJ01002174">
    <property type="protein sequence ID" value="RUS32296.1"/>
    <property type="molecule type" value="Genomic_DNA"/>
</dbReference>
<feature type="compositionally biased region" description="Basic residues" evidence="1">
    <location>
        <begin position="37"/>
        <end position="50"/>
    </location>
</feature>
<evidence type="ECO:0000313" key="3">
    <source>
        <dbReference type="Proteomes" id="UP000274822"/>
    </source>
</evidence>
<keyword evidence="3" id="KW-1185">Reference proteome</keyword>
<sequence>MASNDLNKGYTRVLSSYPPSRSQGNDDAGLTPYPTPHRLRHSSNMRHQTTKSHAASENLLFLVSDSEPWEP</sequence>
<proteinExistence type="predicted"/>
<protein>
    <submittedName>
        <fullName evidence="2">Uncharacterized protein</fullName>
    </submittedName>
</protein>